<feature type="compositionally biased region" description="Basic and acidic residues" evidence="1">
    <location>
        <begin position="340"/>
        <end position="349"/>
    </location>
</feature>
<dbReference type="EMBL" id="ML769952">
    <property type="protein sequence ID" value="KAE9385716.1"/>
    <property type="molecule type" value="Genomic_DNA"/>
</dbReference>
<organism evidence="2 3">
    <name type="scientific">Gymnopus androsaceus JB14</name>
    <dbReference type="NCBI Taxonomy" id="1447944"/>
    <lineage>
        <taxon>Eukaryota</taxon>
        <taxon>Fungi</taxon>
        <taxon>Dikarya</taxon>
        <taxon>Basidiomycota</taxon>
        <taxon>Agaricomycotina</taxon>
        <taxon>Agaricomycetes</taxon>
        <taxon>Agaricomycetidae</taxon>
        <taxon>Agaricales</taxon>
        <taxon>Marasmiineae</taxon>
        <taxon>Omphalotaceae</taxon>
        <taxon>Gymnopus</taxon>
    </lineage>
</organism>
<feature type="region of interest" description="Disordered" evidence="1">
    <location>
        <begin position="310"/>
        <end position="351"/>
    </location>
</feature>
<protein>
    <submittedName>
        <fullName evidence="2">Uncharacterized protein</fullName>
    </submittedName>
</protein>
<feature type="region of interest" description="Disordered" evidence="1">
    <location>
        <begin position="444"/>
        <end position="477"/>
    </location>
</feature>
<dbReference type="OrthoDB" id="2942715at2759"/>
<dbReference type="AlphaFoldDB" id="A0A6A4GJY7"/>
<feature type="compositionally biased region" description="Low complexity" evidence="1">
    <location>
        <begin position="310"/>
        <end position="336"/>
    </location>
</feature>
<keyword evidence="3" id="KW-1185">Reference proteome</keyword>
<accession>A0A6A4GJY7</accession>
<evidence type="ECO:0000313" key="3">
    <source>
        <dbReference type="Proteomes" id="UP000799118"/>
    </source>
</evidence>
<feature type="compositionally biased region" description="Basic and acidic residues" evidence="1">
    <location>
        <begin position="467"/>
        <end position="477"/>
    </location>
</feature>
<evidence type="ECO:0000313" key="2">
    <source>
        <dbReference type="EMBL" id="KAE9385716.1"/>
    </source>
</evidence>
<proteinExistence type="predicted"/>
<gene>
    <name evidence="2" type="ORF">BT96DRAFT_1006785</name>
</gene>
<sequence length="477" mass="53465">MNVLPESSLLGVQNICLRQGLHFGEHDPCFAPQPFNLSLAPHLALIPFPGSMDTNILWVCPTEGEFEPIAGHALSPLPLGCIPEPLITMLKRCYLDMVASRKSAASNAHPKGREYRTRIQILISRLCSPATFQQAVIVWRLTQRNCLELNTHITWMSDIKPIWGTEHAWETQSLSSVVGAITDKREIVEYCFRAGIPIWFYQSYKNEMQRLEIEAQQHVFKWLDAVEPPPTRTLPGYLCFVDAVPANPTIYTGVIRTSLKQYRLMADSIWNIAFPAAVFGPDVVSNVSYDSQSNRPDEVILPLSNTSVVHSRSSSRTSTASTSAHTSSSPSTSSRASGKRKAEAPERRNKFFPVESPIMPVKINHGLFAGHSDEGARQAMLKTFLKVREVLFYDISTRGTLNCLKSPQDWHRMMGLELHGQKSGKETRESRMRKKLRVDLQNAASSGPNISMDFDPSNLSCNPANMERSDIRKIDSR</sequence>
<name>A0A6A4GJY7_9AGAR</name>
<dbReference type="Proteomes" id="UP000799118">
    <property type="component" value="Unassembled WGS sequence"/>
</dbReference>
<reference evidence="2" key="1">
    <citation type="journal article" date="2019" name="Environ. Microbiol.">
        <title>Fungal ecological strategies reflected in gene transcription - a case study of two litter decomposers.</title>
        <authorList>
            <person name="Barbi F."/>
            <person name="Kohler A."/>
            <person name="Barry K."/>
            <person name="Baskaran P."/>
            <person name="Daum C."/>
            <person name="Fauchery L."/>
            <person name="Ihrmark K."/>
            <person name="Kuo A."/>
            <person name="LaButti K."/>
            <person name="Lipzen A."/>
            <person name="Morin E."/>
            <person name="Grigoriev I.V."/>
            <person name="Henrissat B."/>
            <person name="Lindahl B."/>
            <person name="Martin F."/>
        </authorList>
    </citation>
    <scope>NUCLEOTIDE SEQUENCE</scope>
    <source>
        <strain evidence="2">JB14</strain>
    </source>
</reference>
<evidence type="ECO:0000256" key="1">
    <source>
        <dbReference type="SAM" id="MobiDB-lite"/>
    </source>
</evidence>